<dbReference type="SUPFAM" id="SSF53901">
    <property type="entry name" value="Thiolase-like"/>
    <property type="match status" value="3"/>
</dbReference>
<dbReference type="InterPro" id="IPR014031">
    <property type="entry name" value="Ketoacyl_synth_C"/>
</dbReference>
<dbReference type="Pfam" id="PF08659">
    <property type="entry name" value="KR"/>
    <property type="match status" value="2"/>
</dbReference>
<dbReference type="InterPro" id="IPR055123">
    <property type="entry name" value="SpnB-like_Rossmann"/>
</dbReference>
<dbReference type="InterPro" id="IPR014030">
    <property type="entry name" value="Ketoacyl_synth_N"/>
</dbReference>
<dbReference type="Pfam" id="PF00698">
    <property type="entry name" value="Acyl_transf_1"/>
    <property type="match status" value="3"/>
</dbReference>
<protein>
    <submittedName>
        <fullName evidence="13">Type I polyketide synthase</fullName>
    </submittedName>
</protein>
<comment type="pathway">
    <text evidence="1">Antibiotic biosynthesis.</text>
</comment>
<evidence type="ECO:0000256" key="7">
    <source>
        <dbReference type="ARBA" id="ARBA00023315"/>
    </source>
</evidence>
<dbReference type="Pfam" id="PF21089">
    <property type="entry name" value="PKS_DH_N"/>
    <property type="match status" value="1"/>
</dbReference>
<dbReference type="CDD" id="cd08952">
    <property type="entry name" value="KR_1_SDR_x"/>
    <property type="match status" value="1"/>
</dbReference>
<dbReference type="Pfam" id="PF16197">
    <property type="entry name" value="KAsynt_C_assoc"/>
    <property type="match status" value="3"/>
</dbReference>
<feature type="region of interest" description="N-terminal hotdog fold" evidence="8">
    <location>
        <begin position="3423"/>
        <end position="3560"/>
    </location>
</feature>
<dbReference type="InterPro" id="IPR014043">
    <property type="entry name" value="Acyl_transferase_dom"/>
</dbReference>
<evidence type="ECO:0000256" key="8">
    <source>
        <dbReference type="PROSITE-ProRule" id="PRU01363"/>
    </source>
</evidence>
<name>A0ABZ1H1G4_STRPH</name>
<dbReference type="Gene3D" id="3.10.129.110">
    <property type="entry name" value="Polyketide synthase dehydratase"/>
    <property type="match status" value="1"/>
</dbReference>
<evidence type="ECO:0000256" key="1">
    <source>
        <dbReference type="ARBA" id="ARBA00004792"/>
    </source>
</evidence>
<evidence type="ECO:0000259" key="11">
    <source>
        <dbReference type="PROSITE" id="PS52004"/>
    </source>
</evidence>
<feature type="domain" description="Carrier" evidence="10">
    <location>
        <begin position="947"/>
        <end position="1022"/>
    </location>
</feature>
<evidence type="ECO:0000256" key="4">
    <source>
        <dbReference type="ARBA" id="ARBA00022679"/>
    </source>
</evidence>
<dbReference type="SMART" id="SM00827">
    <property type="entry name" value="PKS_AT"/>
    <property type="match status" value="3"/>
</dbReference>
<keyword evidence="7" id="KW-0012">Acyltransferase</keyword>
<dbReference type="Pfam" id="PF14765">
    <property type="entry name" value="PS-DH"/>
    <property type="match status" value="1"/>
</dbReference>
<dbReference type="Pfam" id="PF00109">
    <property type="entry name" value="ketoacyl-synt"/>
    <property type="match status" value="3"/>
</dbReference>
<dbReference type="RefSeq" id="WP_326757627.1">
    <property type="nucleotide sequence ID" value="NZ_CP109135.1"/>
</dbReference>
<dbReference type="Pfam" id="PF22953">
    <property type="entry name" value="SpnB_Rossmann"/>
    <property type="match status" value="1"/>
</dbReference>
<evidence type="ECO:0000256" key="2">
    <source>
        <dbReference type="ARBA" id="ARBA00022450"/>
    </source>
</evidence>
<dbReference type="PANTHER" id="PTHR43775:SF51">
    <property type="entry name" value="INACTIVE PHENOLPHTHIOCEROL SYNTHESIS POLYKETIDE SYNTHASE TYPE I PKS1-RELATED"/>
    <property type="match status" value="1"/>
</dbReference>
<dbReference type="EMBL" id="CP109135">
    <property type="protein sequence ID" value="WSD12114.1"/>
    <property type="molecule type" value="Genomic_DNA"/>
</dbReference>
<dbReference type="Gene3D" id="3.40.366.10">
    <property type="entry name" value="Malonyl-Coenzyme A Acyl Carrier Protein, domain 2"/>
    <property type="match status" value="3"/>
</dbReference>
<gene>
    <name evidence="13" type="ORF">OHB35_02230</name>
</gene>
<dbReference type="InterPro" id="IPR036291">
    <property type="entry name" value="NAD(P)-bd_dom_sf"/>
</dbReference>
<dbReference type="SUPFAM" id="SSF52151">
    <property type="entry name" value="FabD/lysophospholipase-like"/>
    <property type="match status" value="3"/>
</dbReference>
<dbReference type="Pfam" id="PF02801">
    <property type="entry name" value="Ketoacyl-synt_C"/>
    <property type="match status" value="3"/>
</dbReference>
<accession>A0ABZ1H1G4</accession>
<dbReference type="InterPro" id="IPR049551">
    <property type="entry name" value="PKS_DH_C"/>
</dbReference>
<dbReference type="InterPro" id="IPR009081">
    <property type="entry name" value="PP-bd_ACP"/>
</dbReference>
<dbReference type="CDD" id="cd08956">
    <property type="entry name" value="KR_3_FAS_SDR_x"/>
    <property type="match status" value="1"/>
</dbReference>
<reference evidence="13 14" key="1">
    <citation type="submission" date="2022-10" db="EMBL/GenBank/DDBJ databases">
        <title>The complete genomes of actinobacterial strains from the NBC collection.</title>
        <authorList>
            <person name="Joergensen T.S."/>
            <person name="Alvarez Arevalo M."/>
            <person name="Sterndorff E.B."/>
            <person name="Faurdal D."/>
            <person name="Vuksanovic O."/>
            <person name="Mourched A.-S."/>
            <person name="Charusanti P."/>
            <person name="Shaw S."/>
            <person name="Blin K."/>
            <person name="Weber T."/>
        </authorList>
    </citation>
    <scope>NUCLEOTIDE SEQUENCE [LARGE SCALE GENOMIC DNA]</scope>
    <source>
        <strain evidence="13 14">NBC 01752</strain>
    </source>
</reference>
<organism evidence="13 14">
    <name type="scientific">Streptomyces phaeochromogenes</name>
    <dbReference type="NCBI Taxonomy" id="1923"/>
    <lineage>
        <taxon>Bacteria</taxon>
        <taxon>Bacillati</taxon>
        <taxon>Actinomycetota</taxon>
        <taxon>Actinomycetes</taxon>
        <taxon>Kitasatosporales</taxon>
        <taxon>Streptomycetaceae</taxon>
        <taxon>Streptomyces</taxon>
        <taxon>Streptomyces phaeochromogenes group</taxon>
    </lineage>
</organism>
<feature type="domain" description="Ketosynthase family 3 (KS3)" evidence="11">
    <location>
        <begin position="50"/>
        <end position="457"/>
    </location>
</feature>
<feature type="domain" description="Ketosynthase family 3 (KS3)" evidence="11">
    <location>
        <begin position="2524"/>
        <end position="2950"/>
    </location>
</feature>
<dbReference type="Gene3D" id="1.10.1200.10">
    <property type="entry name" value="ACP-like"/>
    <property type="match status" value="3"/>
</dbReference>
<keyword evidence="5" id="KW-0045">Antibiotic biosynthesis</keyword>
<dbReference type="InterPro" id="IPR016035">
    <property type="entry name" value="Acyl_Trfase/lysoPLipase"/>
</dbReference>
<feature type="active site" description="Proton acceptor; for dehydratase activity" evidence="8">
    <location>
        <position position="3455"/>
    </location>
</feature>
<dbReference type="InterPro" id="IPR042104">
    <property type="entry name" value="PKS_dehydratase_sf"/>
</dbReference>
<dbReference type="InterPro" id="IPR006162">
    <property type="entry name" value="Ppantetheine_attach_site"/>
</dbReference>
<keyword evidence="2" id="KW-0596">Phosphopantetheine</keyword>
<dbReference type="InterPro" id="IPR057326">
    <property type="entry name" value="KR_dom"/>
</dbReference>
<dbReference type="PROSITE" id="PS52019">
    <property type="entry name" value="PKS_MFAS_DH"/>
    <property type="match status" value="1"/>
</dbReference>
<evidence type="ECO:0000259" key="10">
    <source>
        <dbReference type="PROSITE" id="PS50075"/>
    </source>
</evidence>
<evidence type="ECO:0000259" key="12">
    <source>
        <dbReference type="PROSITE" id="PS52019"/>
    </source>
</evidence>
<dbReference type="Gene3D" id="3.40.50.720">
    <property type="entry name" value="NAD(P)-binding Rossmann-like Domain"/>
    <property type="match status" value="2"/>
</dbReference>
<feature type="region of interest" description="Disordered" evidence="9">
    <location>
        <begin position="1"/>
        <end position="50"/>
    </location>
</feature>
<dbReference type="PROSITE" id="PS00012">
    <property type="entry name" value="PHOSPHOPANTETHEINE"/>
    <property type="match status" value="2"/>
</dbReference>
<dbReference type="InterPro" id="IPR032821">
    <property type="entry name" value="PKS_assoc"/>
</dbReference>
<feature type="region of interest" description="Disordered" evidence="9">
    <location>
        <begin position="4377"/>
        <end position="4402"/>
    </location>
</feature>
<feature type="domain" description="Carrier" evidence="10">
    <location>
        <begin position="4251"/>
        <end position="4326"/>
    </location>
</feature>
<evidence type="ECO:0000256" key="3">
    <source>
        <dbReference type="ARBA" id="ARBA00022553"/>
    </source>
</evidence>
<dbReference type="InterPro" id="IPR050091">
    <property type="entry name" value="PKS_NRPS_Biosynth_Enz"/>
</dbReference>
<dbReference type="CDD" id="cd00833">
    <property type="entry name" value="PKS"/>
    <property type="match status" value="3"/>
</dbReference>
<dbReference type="Gene3D" id="3.30.70.3290">
    <property type="match status" value="3"/>
</dbReference>
<dbReference type="PROSITE" id="PS50075">
    <property type="entry name" value="CARRIER"/>
    <property type="match status" value="3"/>
</dbReference>
<evidence type="ECO:0000256" key="5">
    <source>
        <dbReference type="ARBA" id="ARBA00023194"/>
    </source>
</evidence>
<dbReference type="InterPro" id="IPR020807">
    <property type="entry name" value="PKS_DH"/>
</dbReference>
<dbReference type="InterPro" id="IPR016036">
    <property type="entry name" value="Malonyl_transacylase_ACP-bd"/>
</dbReference>
<dbReference type="PANTHER" id="PTHR43775">
    <property type="entry name" value="FATTY ACID SYNTHASE"/>
    <property type="match status" value="1"/>
</dbReference>
<dbReference type="InterPro" id="IPR036736">
    <property type="entry name" value="ACP-like_sf"/>
</dbReference>
<dbReference type="InterPro" id="IPR020841">
    <property type="entry name" value="PKS_Beta-ketoAc_synthase_dom"/>
</dbReference>
<dbReference type="InterPro" id="IPR013968">
    <property type="entry name" value="PKS_KR"/>
</dbReference>
<dbReference type="SMART" id="SM00823">
    <property type="entry name" value="PKS_PP"/>
    <property type="match status" value="3"/>
</dbReference>
<feature type="domain" description="Carrier" evidence="10">
    <location>
        <begin position="2420"/>
        <end position="2502"/>
    </location>
</feature>
<evidence type="ECO:0000256" key="6">
    <source>
        <dbReference type="ARBA" id="ARBA00023268"/>
    </source>
</evidence>
<keyword evidence="6" id="KW-0511">Multifunctional enzyme</keyword>
<evidence type="ECO:0000313" key="14">
    <source>
        <dbReference type="Proteomes" id="UP001340816"/>
    </source>
</evidence>
<dbReference type="SMART" id="SM00825">
    <property type="entry name" value="PKS_KS"/>
    <property type="match status" value="3"/>
</dbReference>
<dbReference type="SMART" id="SM00826">
    <property type="entry name" value="PKS_DH"/>
    <property type="match status" value="1"/>
</dbReference>
<feature type="active site" description="Proton donor; for dehydratase activity" evidence="8">
    <location>
        <position position="3639"/>
    </location>
</feature>
<dbReference type="InterPro" id="IPR001227">
    <property type="entry name" value="Ac_transferase_dom_sf"/>
</dbReference>
<dbReference type="SUPFAM" id="SSF51735">
    <property type="entry name" value="NAD(P)-binding Rossmann-fold domains"/>
    <property type="match status" value="4"/>
</dbReference>
<dbReference type="PROSITE" id="PS52004">
    <property type="entry name" value="KS3_2"/>
    <property type="match status" value="3"/>
</dbReference>
<dbReference type="InterPro" id="IPR020806">
    <property type="entry name" value="PKS_PP-bd"/>
</dbReference>
<dbReference type="InterPro" id="IPR018201">
    <property type="entry name" value="Ketoacyl_synth_AS"/>
</dbReference>
<keyword evidence="14" id="KW-1185">Reference proteome</keyword>
<dbReference type="InterPro" id="IPR049900">
    <property type="entry name" value="PKS_mFAS_DH"/>
</dbReference>
<feature type="region of interest" description="C-terminal hotdog fold" evidence="8">
    <location>
        <begin position="3578"/>
        <end position="3718"/>
    </location>
</feature>
<keyword evidence="4" id="KW-0808">Transferase</keyword>
<keyword evidence="3" id="KW-0597">Phosphoprotein</keyword>
<dbReference type="SUPFAM" id="SSF55048">
    <property type="entry name" value="Probable ACP-binding domain of malonyl-CoA ACP transacylase"/>
    <property type="match status" value="3"/>
</dbReference>
<dbReference type="InterPro" id="IPR016039">
    <property type="entry name" value="Thiolase-like"/>
</dbReference>
<evidence type="ECO:0000313" key="13">
    <source>
        <dbReference type="EMBL" id="WSD12114.1"/>
    </source>
</evidence>
<sequence length="4419" mass="458316">MNAEFGVNGNGGIGGSGDTDENGGIGESRGIGENGGIGQQGGSGPGPGSDAAIAVIGMSCRLPGAETVDEFWELLRAGRNQVARRPDGTWRAALPEHGRFDAEFFGMSPREAGETDPQHRLMLELGWEALENSGVAPDRLAGTDTGVFVGIASDDYATLVHRSGTAAGGHTATGLHRALAPNRLSYFMGLRGPSIAVDSAQSSSLVAVHLACESLRRGESTIAVAGGVHLVLADDSTTAMEMMGALSPDGQCHTFDARANGYVRGEGGAALVLKPLHKAIADGDRVHCVIKGGAVNNDGGGDGLTTPHREAQEALLRAAYVQAGIRPEAVRYVELHGTGTRVGDPVEAAALGAVLGAARAGAGASPLSVGSAKTNVGHLEGAAGIVGLLKAALCVREGVLPPSLNYRVPNPDIPMEQLHMGVQTALEPWAEEAGRLRVAGVSAFGMGGTNAHVVVEEAPSPVPAVAVAVAAESESQLSGVPMPMPVPVPVVVSGVSAGALDAGLGRLASRVVSDPGLDVGGVGWSAAQRSVFAHRAVVVASDHDGLVSGLRSPVVSGVAGPVGRTVLVFPGQGTQWAGMGAALLEDSPVFVARMAECAAALAPFVEWDLLEVVRSGDGLERVDVVQPVTWAVMVSLAELWASAGVTPEAVVGHSQGEIAAAVVAGALSLEDGARVVALRSQVIGRVLAGAGGMASVALPVEVVEERLSGWAGRLGVAAVNGPAITVVSGEAEAVGEFVALCEEEGVRARRIPVDYASHSAQVEAIEGELAGLLAPVVAREPHTPFYSTVEPGRPVVTDGAYWYRNLRRPVRFADTIEALLSDGFGVFVESSAHPVLTIGIQELADRAGREDTVVVGSLRRDEGGLHRWWTSAAEAFVRGAEVDWKAAYTAHNITTARVDLPTYPFQRHHYWFDIAEDTASAVPEGTRASDTSLGRELHGLSERERERLLLAAIRTHAVAALGRGTADDIVAERTFKEQGFESLTSVELRNRLNAATGLRLPSSVAYDHPTPLSLARHIQTQLNGGSGTTLTQQPVRPVAAATDAEPIAIVGMGCRFPGGVASAEDLWDLVVAGTDAVSPFPVDRGWDVAGLYDPDPGAAGKSYVREGGFLHGAGEFDAGFFGISPREAVAMDPQQRLLLETSWEALEGAGIDPHSLRGSQTGVYVGAMSQEYGPRLYEQAAGHEGYLLTGNTASVASGRISYVLGLEGPAVSVDTACSSSLVALHLAVQALRRGECDLALAGGVTVMASAGMFVEFSRQRGLAVDGRCKAFSDAADGTGWAEGVGLLVVERLSDARRRGHRVLGVVRGSAVNQDGASNGLTAPHGPSQERVIRGALGDARVSAAEVDVVEAHGTGTRLGDPIEAQALLSVYGQDRPVGRPLWLGSLKSNIGHAQAAAGVAGVIKMVMAMRHGVLPKSLHAGVPSSQVDWSAGGVEVLSQAREWPVVDRVRRAGVSAFGVSGTNAHVVLEQAPVPAPAVEVESEPLSGVPVPVVVSGASASALDAGLGRLASHLVADGGLGVPEVGWSAAQRSVFAHRAVVVASDHEGLLEGLRSPFVSGMAGPIGRTVLVFPGQGTQWAGMGAGLLEDSPVFAARMAECAAALAPFVEWDLLEVVRSGDGLERVDVVQPVTWAVMVSLAAVWASASVTPDAVVGHSQGEIAAAVVAGALSLGDGARVVALRSQVIGRVLAGAGGMASIALPVEAVEERLSGWAGRLGVAAVNGPAITVVSGEAEAVGEFVTACEEEGVRARRIPVDYASHSAQVEAIEGELAGLLAPVVAREPHTPFYSTVEPGREARTDGAYWYRNLRRPVRFADTVEALLSDGFGVFVESSAHPVLTIGIQELADRAGREDTVVVGSLRRDEGGLHRWWTSAAEAFVRGVGVDWKAAYTAHNLTAPRVDLPTYPFQRRHYWLESSPRSLDHGVQDAEPVGGEAWRYRVVWKGLSAGGNPQLSGRWLLVVPEGVDSGPAGDIADALAHHGATVEDISVPLSADRAHFAELLTGRRTDGGAPPVEGVMSLLGLSRSPSAVAASVSLVQAVNDVGLGARVWALTQGAVAALPGEVPDDTGARLWGFGRVAALELPEVWGGLIDLPSASMDRRVLGRMAAVLGGAGNADGTEDEMAIRNAGAYGRRVVRAQGSTRTHWRPRGTVLVTGGTGALGGHVARWLAASGAEHVVLTSRRGEQAPGAAELVAELGGLGARVTVAACDVADREALADLLDEHPPTAVFHTAGVLDDGVIDSLSAESLAAASRPKADAAELLHELTADRDLNAFVLFSSIVGVWGNGGQAAYAAANAALDALAERRRADGRHGTSIAWGLWAGGGMAEGTGEEGLVRRGIDAMDPVHAIEALQQALDRDDTCVTVAAVDWERFAPNTDAVRPTPLFSTVPEAREALDAALRQRVAEPGAAGLAELLDGRTEAERLHRLVELIRGEAAAVLRHSTTDAIGPGRAFKEIGFDSLTALELRNRVNATTGLSLPTTIAFDYPSPSALAGFILSRFAGDGESKSAGHLPEVFEAAKDDELIAIVGMACRFPGDVDSPEALWELVLGERDVIGAPPTDRGWDFDAIYSPEPGTPGKTYAREGGFLHGAGEFDAGFFGISPREAVAMDPQQRLLLETSWEALEGAGIDPHSLRGSRTGVYAGLTHQEYAARLHEASEEHEGYLLTGKSASVASGRISYVLGLEGPAVSVDTACSSSLVALHLAVQALRRGECDLALAGGATVMAAPGLFVEFSRQRGLAVDGRCKAFSDAADGTGWAEGVGLLVVERLSDARRRGHRVLGVVRGSAVNQDGASNGLTAPHGPSQERVIRGALGDARVSAAEVDVVEAHGTGTRLGDPIEAQALLSVYGQDRPVGRPLWLGSLKSNIGHAQAAAGVAGVIKMVMAMRHGVLPKSLHAEVASSQVDWSSGGVEVLSQARAWPATDRVRRAGVSAFGVSGTNAHVVLEQAPLDDPEALTDSAVNPVPARSDVPVPVPVVVSGASADALDAGLGRLASRLVGDAGLDVGEVGWSAAQRSVFAHRAVAVASDRDGLVSGLRSPVVSGVSGPVGRTVLVFPGQGTQWAGMGAALLESSPVFAARMAECAAALAPFVEWDLLEVVRSGDGLERVDVVQPVTWAVMVSLAAVWASAGVVPDAVVGHSQGEIAAAVVAGALSLQDGARVVALRSQVIGRVLAGAGGMASVALPVEAVEERLSGWAGRLGVAAVNGPAITVVSGEADAVGELVTLCEEEGVRARRIPVDYASHSAQVEAIEAELAGLLAPVVAREPSVPFYSTVEPGREARTDGAYWYRNLRRPVRFADTIEALLADGFGVFIESSAHPVLTIGIQELADQAGREDTVVVGSLRRDEGGLHRWWTSAAEAFVRGVAVDWRAAYTSHNLTTAHVDLPTYPFQRHHYWAETSPAGVGDVAAARFGMTWQEHPLVGGALRLADSGELLLAGRLSLAAHAWMTDHAVLGTALLPGTAFVELALHAASVAGCAAVEELEVRAPLVLPERGGVHIQVRVGDADDSGRRHLSVYARPDDRPAAAGVGGLGADTDEDPWTRHAVGVLSPVCPPKPQSAHVAWGSAAWPPADAVEVEPAVLYDRFSALGYEYGDVFAGMESVWRREGEVFAEVRLPARVAADASHYAVHPALLDAALQPWIAGGLFDVPADSMLLPFAWRGIAVHTSGADTVRVRLALDDDGALSCQAVDLAGNPVFSLEALAMRPIERVRLAALLGSSTAAAPLYEVAWRASEPSSGGAPGRWALIGSDDRFGPAEVPRQVAGAGGDAECTVYPGLDDLRQALDAGGPAPETVVVSFGQAPRARARQPLAEELREALYEGLAFVQEWLADARFADVRLVVLTERAVAVGADEDVTDLPGSGLRGLLRSAQSEHPGRFGLVDMDVDVASVAALPAALSMISEETPQLAVRGGAMYVPSLARVHTPDGEPGGAAGSPRLGDGTVLVTGATGTLGRLLARHLVERHGVRHLLLLSRSGPDAPGARELLAELRERGAEPEIVACDAGDRGALLSVLSGIPATRPLTGVVHAAGVLDDGAVTALDPGRIDAVLRSKADAAVHLHELTADRQLAVFALFSGAAGLLGRPGQGNYAAANTFVDALAHHRRAAGLPALSLAWGLWGEASGMTEHLAERDLRRMRRSGIAPMTNEQGLALFDRALALAPDHALLVPMRLDSAALGREWAASGPDAVPVLLRALVPAAVVRRTDRHVPTARNEVSAAEASGALSALPPRELAERLAALAEPARGRELLTLVRTQVAKVLGSSGPDAVEPGRPFRESGFDSLMSVELRNRLNAATGLRFPATVVFDHPTPQAVAEHIGAELGLDAGPEDAGAAALMSLETLLTAVAGMDADDSRRDVVRMHLQEALSAVGATGAAPAGPAGGSAGDPAGSRAAVEERLNSASDDDLFAFIEEQL</sequence>
<dbReference type="InterPro" id="IPR049552">
    <property type="entry name" value="PKS_DH_N"/>
</dbReference>
<dbReference type="SUPFAM" id="SSF47336">
    <property type="entry name" value="ACP-like"/>
    <property type="match status" value="3"/>
</dbReference>
<feature type="domain" description="Ketosynthase family 3 (KS3)" evidence="11">
    <location>
        <begin position="1044"/>
        <end position="1470"/>
    </location>
</feature>
<dbReference type="SMART" id="SM01294">
    <property type="entry name" value="PKS_PP_betabranch"/>
    <property type="match status" value="2"/>
</dbReference>
<dbReference type="PROSITE" id="PS00606">
    <property type="entry name" value="KS3_1"/>
    <property type="match status" value="2"/>
</dbReference>
<dbReference type="Gene3D" id="3.40.47.10">
    <property type="match status" value="3"/>
</dbReference>
<dbReference type="SMART" id="SM00822">
    <property type="entry name" value="PKS_KR"/>
    <property type="match status" value="2"/>
</dbReference>
<evidence type="ECO:0000256" key="9">
    <source>
        <dbReference type="SAM" id="MobiDB-lite"/>
    </source>
</evidence>
<proteinExistence type="predicted"/>
<feature type="domain" description="PKS/mFAS DH" evidence="12">
    <location>
        <begin position="3423"/>
        <end position="3718"/>
    </location>
</feature>
<dbReference type="Proteomes" id="UP001340816">
    <property type="component" value="Chromosome"/>
</dbReference>
<dbReference type="Pfam" id="PF00550">
    <property type="entry name" value="PP-binding"/>
    <property type="match status" value="3"/>
</dbReference>
<feature type="compositionally biased region" description="Gly residues" evidence="9">
    <location>
        <begin position="8"/>
        <end position="47"/>
    </location>
</feature>